<dbReference type="PIRSF" id="PIRSF017082">
    <property type="entry name" value="YflP"/>
    <property type="match status" value="1"/>
</dbReference>
<dbReference type="Pfam" id="PF03401">
    <property type="entry name" value="TctC"/>
    <property type="match status" value="1"/>
</dbReference>
<dbReference type="InterPro" id="IPR042100">
    <property type="entry name" value="Bug_dom1"/>
</dbReference>
<name>A0ABV7RXK8_9RHOB</name>
<dbReference type="Proteomes" id="UP001595596">
    <property type="component" value="Unassembled WGS sequence"/>
</dbReference>
<dbReference type="CDD" id="cd07012">
    <property type="entry name" value="PBP2_Bug_TTT"/>
    <property type="match status" value="1"/>
</dbReference>
<proteinExistence type="inferred from homology"/>
<sequence>MKKQLALLAAIGTFASAFAMPAAAEFPDKPIRVIVPWGAGGDSDLTTRVWADAVEKILGVPVAVVNKAGGTGVIGTTEVVNAKPDGYTLLNVGLSNVQVTPNFSDVSYDFDSFTPVVKLSAVPLGILVAKNSPYGSFEEFMQGAKDKRLTQGSWGAASSGTILASIVARQAGYTVDYVHANTTAESMVSLIGGHIDSAVSFPPAFDPHLKSGSARLLVVNKKSDQYPGVPSFADFGIKGDFEGWSGIFAPKDVPQEVVDKLVEASAQAMQDPEVVKAFENIGAKVDFRHGDEWVADMRATYGIMAEAAAEMRK</sequence>
<evidence type="ECO:0000313" key="3">
    <source>
        <dbReference type="EMBL" id="MFC3569349.1"/>
    </source>
</evidence>
<keyword evidence="2" id="KW-0732">Signal</keyword>
<comment type="similarity">
    <text evidence="1">Belongs to the UPF0065 (bug) family.</text>
</comment>
<accession>A0ABV7RXK8</accession>
<gene>
    <name evidence="3" type="ORF">ACFOMP_07790</name>
</gene>
<feature type="signal peptide" evidence="2">
    <location>
        <begin position="1"/>
        <end position="19"/>
    </location>
</feature>
<feature type="chain" id="PRO_5045573296" evidence="2">
    <location>
        <begin position="20"/>
        <end position="313"/>
    </location>
</feature>
<dbReference type="InterPro" id="IPR005064">
    <property type="entry name" value="BUG"/>
</dbReference>
<dbReference type="PANTHER" id="PTHR42928">
    <property type="entry name" value="TRICARBOXYLATE-BINDING PROTEIN"/>
    <property type="match status" value="1"/>
</dbReference>
<evidence type="ECO:0000256" key="1">
    <source>
        <dbReference type="ARBA" id="ARBA00006987"/>
    </source>
</evidence>
<dbReference type="Gene3D" id="3.40.190.150">
    <property type="entry name" value="Bordetella uptake gene, domain 1"/>
    <property type="match status" value="1"/>
</dbReference>
<comment type="caution">
    <text evidence="3">The sequence shown here is derived from an EMBL/GenBank/DDBJ whole genome shotgun (WGS) entry which is preliminary data.</text>
</comment>
<dbReference type="SUPFAM" id="SSF53850">
    <property type="entry name" value="Periplasmic binding protein-like II"/>
    <property type="match status" value="1"/>
</dbReference>
<protein>
    <submittedName>
        <fullName evidence="3">Tripartite tricarboxylate transporter substrate binding protein</fullName>
    </submittedName>
</protein>
<organism evidence="3 4">
    <name type="scientific">Paracoccus simplex</name>
    <dbReference type="NCBI Taxonomy" id="2086346"/>
    <lineage>
        <taxon>Bacteria</taxon>
        <taxon>Pseudomonadati</taxon>
        <taxon>Pseudomonadota</taxon>
        <taxon>Alphaproteobacteria</taxon>
        <taxon>Rhodobacterales</taxon>
        <taxon>Paracoccaceae</taxon>
        <taxon>Paracoccus</taxon>
    </lineage>
</organism>
<dbReference type="Gene3D" id="3.40.190.10">
    <property type="entry name" value="Periplasmic binding protein-like II"/>
    <property type="match status" value="1"/>
</dbReference>
<reference evidence="4" key="1">
    <citation type="journal article" date="2019" name="Int. J. Syst. Evol. Microbiol.">
        <title>The Global Catalogue of Microorganisms (GCM) 10K type strain sequencing project: providing services to taxonomists for standard genome sequencing and annotation.</title>
        <authorList>
            <consortium name="The Broad Institute Genomics Platform"/>
            <consortium name="The Broad Institute Genome Sequencing Center for Infectious Disease"/>
            <person name="Wu L."/>
            <person name="Ma J."/>
        </authorList>
    </citation>
    <scope>NUCLEOTIDE SEQUENCE [LARGE SCALE GENOMIC DNA]</scope>
    <source>
        <strain evidence="4">VKM B-3226</strain>
    </source>
</reference>
<evidence type="ECO:0000256" key="2">
    <source>
        <dbReference type="SAM" id="SignalP"/>
    </source>
</evidence>
<dbReference type="EMBL" id="JBHRXE010000017">
    <property type="protein sequence ID" value="MFC3569349.1"/>
    <property type="molecule type" value="Genomic_DNA"/>
</dbReference>
<dbReference type="RefSeq" id="WP_379029198.1">
    <property type="nucleotide sequence ID" value="NZ_JBHRXE010000017.1"/>
</dbReference>
<keyword evidence="4" id="KW-1185">Reference proteome</keyword>
<dbReference type="PANTHER" id="PTHR42928:SF5">
    <property type="entry name" value="BLR1237 PROTEIN"/>
    <property type="match status" value="1"/>
</dbReference>
<evidence type="ECO:0000313" key="4">
    <source>
        <dbReference type="Proteomes" id="UP001595596"/>
    </source>
</evidence>